<dbReference type="EMBL" id="JBBWWR010000010">
    <property type="protein sequence ID" value="KAK8961015.1"/>
    <property type="molecule type" value="Genomic_DNA"/>
</dbReference>
<name>A0ABR2MA38_9ASPA</name>
<dbReference type="PANTHER" id="PTHR33514:SF13">
    <property type="entry name" value="PROTEIN ABCI12, CHLOROPLASTIC"/>
    <property type="match status" value="1"/>
</dbReference>
<dbReference type="InterPro" id="IPR003339">
    <property type="entry name" value="ABC/ECF_trnsptr_transmembrane"/>
</dbReference>
<feature type="transmembrane region" description="Helical" evidence="5">
    <location>
        <begin position="153"/>
        <end position="171"/>
    </location>
</feature>
<dbReference type="Proteomes" id="UP001412067">
    <property type="component" value="Unassembled WGS sequence"/>
</dbReference>
<feature type="chain" id="PRO_5045044847" description="Protein ABCI12, chloroplastic" evidence="6">
    <location>
        <begin position="19"/>
        <end position="365"/>
    </location>
</feature>
<comment type="caution">
    <text evidence="7">The sequence shown here is derived from an EMBL/GenBank/DDBJ whole genome shotgun (WGS) entry which is preliminary data.</text>
</comment>
<keyword evidence="4 5" id="KW-0472">Membrane</keyword>
<evidence type="ECO:0000256" key="2">
    <source>
        <dbReference type="ARBA" id="ARBA00022692"/>
    </source>
</evidence>
<dbReference type="Pfam" id="PF02361">
    <property type="entry name" value="CbiQ"/>
    <property type="match status" value="1"/>
</dbReference>
<feature type="transmembrane region" description="Helical" evidence="5">
    <location>
        <begin position="183"/>
        <end position="201"/>
    </location>
</feature>
<evidence type="ECO:0000256" key="5">
    <source>
        <dbReference type="SAM" id="Phobius"/>
    </source>
</evidence>
<feature type="transmembrane region" description="Helical" evidence="5">
    <location>
        <begin position="276"/>
        <end position="300"/>
    </location>
</feature>
<sequence length="365" mass="40920">MLLLLKSLMRILFQPMTAIFPSFLLLPGRWRIHTSPITTLKNFHPPSCCNPKPGIFLITPANTGTLAAQQRRRAQARCYSLAEKGGEGEASSWIAWVPRSFSLERILTLVSGATSSPIGQFIESPQTFLHSIDPRVKMIWLLALVVLPARSHIYIRAGLVLYLSLLSVLVLPTRVWMDQLGRVILLSGVLFIMLGFGSDGVPPTVQLRNPSSSMLGLPDIPKSLEGYSYLIMKLGPFQLTRKGLSVASTSACLTFTIFQSSSLCLTTTTPEQLASALWWFMYPLLFFGVSVDEVILTLLLSLRFINLVLDEVRNTALGIIARRICWQKLTFLETLDVFFLYVRRIFKNIFNHAEQISKAKVQLFV</sequence>
<keyword evidence="3 5" id="KW-1133">Transmembrane helix</keyword>
<evidence type="ECO:0000313" key="7">
    <source>
        <dbReference type="EMBL" id="KAK8961015.1"/>
    </source>
</evidence>
<gene>
    <name evidence="7" type="ORF">KSP40_PGU003771</name>
</gene>
<comment type="subcellular location">
    <subcellularLocation>
        <location evidence="1">Membrane</location>
        <topology evidence="1">Multi-pass membrane protein</topology>
    </subcellularLocation>
</comment>
<proteinExistence type="predicted"/>
<reference evidence="7 8" key="1">
    <citation type="journal article" date="2022" name="Nat. Plants">
        <title>Genomes of leafy and leafless Platanthera orchids illuminate the evolution of mycoheterotrophy.</title>
        <authorList>
            <person name="Li M.H."/>
            <person name="Liu K.W."/>
            <person name="Li Z."/>
            <person name="Lu H.C."/>
            <person name="Ye Q.L."/>
            <person name="Zhang D."/>
            <person name="Wang J.Y."/>
            <person name="Li Y.F."/>
            <person name="Zhong Z.M."/>
            <person name="Liu X."/>
            <person name="Yu X."/>
            <person name="Liu D.K."/>
            <person name="Tu X.D."/>
            <person name="Liu B."/>
            <person name="Hao Y."/>
            <person name="Liao X.Y."/>
            <person name="Jiang Y.T."/>
            <person name="Sun W.H."/>
            <person name="Chen J."/>
            <person name="Chen Y.Q."/>
            <person name="Ai Y."/>
            <person name="Zhai J.W."/>
            <person name="Wu S.S."/>
            <person name="Zhou Z."/>
            <person name="Hsiao Y.Y."/>
            <person name="Wu W.L."/>
            <person name="Chen Y.Y."/>
            <person name="Lin Y.F."/>
            <person name="Hsu J.L."/>
            <person name="Li C.Y."/>
            <person name="Wang Z.W."/>
            <person name="Zhao X."/>
            <person name="Zhong W.Y."/>
            <person name="Ma X.K."/>
            <person name="Ma L."/>
            <person name="Huang J."/>
            <person name="Chen G.Z."/>
            <person name="Huang M.Z."/>
            <person name="Huang L."/>
            <person name="Peng D.H."/>
            <person name="Luo Y.B."/>
            <person name="Zou S.Q."/>
            <person name="Chen S.P."/>
            <person name="Lan S."/>
            <person name="Tsai W.C."/>
            <person name="Van de Peer Y."/>
            <person name="Liu Z.J."/>
        </authorList>
    </citation>
    <scope>NUCLEOTIDE SEQUENCE [LARGE SCALE GENOMIC DNA]</scope>
    <source>
        <strain evidence="7">Lor288</strain>
    </source>
</reference>
<evidence type="ECO:0000256" key="3">
    <source>
        <dbReference type="ARBA" id="ARBA00022989"/>
    </source>
</evidence>
<evidence type="ECO:0000256" key="6">
    <source>
        <dbReference type="SAM" id="SignalP"/>
    </source>
</evidence>
<evidence type="ECO:0008006" key="9">
    <source>
        <dbReference type="Google" id="ProtNLM"/>
    </source>
</evidence>
<evidence type="ECO:0000256" key="1">
    <source>
        <dbReference type="ARBA" id="ARBA00004141"/>
    </source>
</evidence>
<feature type="signal peptide" evidence="6">
    <location>
        <begin position="1"/>
        <end position="18"/>
    </location>
</feature>
<dbReference type="PANTHER" id="PTHR33514">
    <property type="entry name" value="PROTEIN ABCI12, CHLOROPLASTIC"/>
    <property type="match status" value="1"/>
</dbReference>
<organism evidence="7 8">
    <name type="scientific">Platanthera guangdongensis</name>
    <dbReference type="NCBI Taxonomy" id="2320717"/>
    <lineage>
        <taxon>Eukaryota</taxon>
        <taxon>Viridiplantae</taxon>
        <taxon>Streptophyta</taxon>
        <taxon>Embryophyta</taxon>
        <taxon>Tracheophyta</taxon>
        <taxon>Spermatophyta</taxon>
        <taxon>Magnoliopsida</taxon>
        <taxon>Liliopsida</taxon>
        <taxon>Asparagales</taxon>
        <taxon>Orchidaceae</taxon>
        <taxon>Orchidoideae</taxon>
        <taxon>Orchideae</taxon>
        <taxon>Orchidinae</taxon>
        <taxon>Platanthera</taxon>
    </lineage>
</organism>
<protein>
    <recommendedName>
        <fullName evidence="9">Protein ABCI12, chloroplastic</fullName>
    </recommendedName>
</protein>
<evidence type="ECO:0000313" key="8">
    <source>
        <dbReference type="Proteomes" id="UP001412067"/>
    </source>
</evidence>
<keyword evidence="2 5" id="KW-0812">Transmembrane</keyword>
<evidence type="ECO:0000256" key="4">
    <source>
        <dbReference type="ARBA" id="ARBA00023136"/>
    </source>
</evidence>
<keyword evidence="6" id="KW-0732">Signal</keyword>
<keyword evidence="8" id="KW-1185">Reference proteome</keyword>
<dbReference type="CDD" id="cd16914">
    <property type="entry name" value="EcfT"/>
    <property type="match status" value="1"/>
</dbReference>
<accession>A0ABR2MA38</accession>